<keyword evidence="14" id="KW-1185">Reference proteome</keyword>
<feature type="compositionally biased region" description="Low complexity" evidence="11">
    <location>
        <begin position="633"/>
        <end position="658"/>
    </location>
</feature>
<dbReference type="RefSeq" id="XP_013894269.1">
    <property type="nucleotide sequence ID" value="XM_014038815.1"/>
</dbReference>
<feature type="compositionally biased region" description="Basic and acidic residues" evidence="11">
    <location>
        <begin position="273"/>
        <end position="287"/>
    </location>
</feature>
<evidence type="ECO:0000256" key="2">
    <source>
        <dbReference type="ARBA" id="ARBA00006024"/>
    </source>
</evidence>
<keyword evidence="8" id="KW-1278">Translocase</keyword>
<dbReference type="GeneID" id="25730102"/>
<keyword evidence="7" id="KW-0460">Magnesium</keyword>
<dbReference type="EC" id="3.6.3.5" evidence="13"/>
<dbReference type="Proteomes" id="UP000054498">
    <property type="component" value="Unassembled WGS sequence"/>
</dbReference>
<dbReference type="InterPro" id="IPR023214">
    <property type="entry name" value="HAD_sf"/>
</dbReference>
<dbReference type="SUPFAM" id="SSF56784">
    <property type="entry name" value="HAD-like"/>
    <property type="match status" value="2"/>
</dbReference>
<feature type="compositionally biased region" description="Gly residues" evidence="11">
    <location>
        <begin position="223"/>
        <end position="243"/>
    </location>
</feature>
<dbReference type="InterPro" id="IPR051949">
    <property type="entry name" value="Cation_Transport_ATPase"/>
</dbReference>
<feature type="region of interest" description="Disordered" evidence="11">
    <location>
        <begin position="346"/>
        <end position="370"/>
    </location>
</feature>
<keyword evidence="13" id="KW-0378">Hydrolase</keyword>
<sequence>MGVPFFGDRGALYRAMGVLTAGSPCALALVPLAYVCAIASITARGVLVKSGAALDALAACGTVALDKTGTITAGALTLAEGFAISLGGGGGARRMAGVDDLVSRSGGGGGDGESSGPDDAGGAADAAPGPGAAFDEVAVACAVALSRLSNHPVSRAMVEAAPSADASVGVASFTQVPGSGVEGVCTVAGGPPVMVRFGALDWVGSFFEPSAREGAVAVAEGGEALGGEGGGQQQGEPVGGGGEGLRIEELRRAVGGAKGRASRAVAFVSVTPHSEDGKLDGSDDAWRGEQQQGRQQGQQQQQQQHQQQQQQQQQQQIAMLCFDDIIMPGVPAAVGALSSGAWVRGRRASPAPDAAGAAGARRAPRGSSRHAKRVVMLTGDNLGVATAVAAAVGIDEFRAGLRPEEKLAYVREAAGAAAAAGAPGASGERPAAGRDGGDGGNQARKGQRQEQRRPVAVGGAGGGLVMVGDGINDAPALAAAQVGVAIAATPSDMVAAAADLIILNGRGVTNLPWLFRMADRTQAVLKQNLVLSLVSVAVATLPTLAGLFPLWLAVTLHEGSTLLVALNSLRLLVDSPPPPPPKPKPARQAPAAAAAAAPAAAPAAAEEGGPPPAGVAGIRKEASLDSSEPEGWDASSSSSTSSTSSNGGGARSASDAGGSDAGGTEDGAGDGAGEGAGAAAKVAARGGVVGHALPGKQGPAAPLQAAAALHGIVAQRHKDRWACAPISAAPAGRKGAHCSHCRATM</sequence>
<dbReference type="PANTHER" id="PTHR43079:SF1">
    <property type="entry name" value="CADMIUM_ZINC-TRANSPORTING ATPASE HMA1, CHLOROPLASTIC-RELATED"/>
    <property type="match status" value="1"/>
</dbReference>
<evidence type="ECO:0000256" key="7">
    <source>
        <dbReference type="ARBA" id="ARBA00022842"/>
    </source>
</evidence>
<dbReference type="Gene3D" id="3.40.50.1000">
    <property type="entry name" value="HAD superfamily/HAD-like"/>
    <property type="match status" value="1"/>
</dbReference>
<evidence type="ECO:0000256" key="1">
    <source>
        <dbReference type="ARBA" id="ARBA00004141"/>
    </source>
</evidence>
<feature type="compositionally biased region" description="Low complexity" evidence="11">
    <location>
        <begin position="114"/>
        <end position="128"/>
    </location>
</feature>
<reference evidence="13 14" key="1">
    <citation type="journal article" date="2013" name="BMC Genomics">
        <title>Reconstruction of the lipid metabolism for the microalga Monoraphidium neglectum from its genome sequence reveals characteristics suitable for biofuel production.</title>
        <authorList>
            <person name="Bogen C."/>
            <person name="Al-Dilaimi A."/>
            <person name="Albersmeier A."/>
            <person name="Wichmann J."/>
            <person name="Grundmann M."/>
            <person name="Rupp O."/>
            <person name="Lauersen K.J."/>
            <person name="Blifernez-Klassen O."/>
            <person name="Kalinowski J."/>
            <person name="Goesmann A."/>
            <person name="Mussgnug J.H."/>
            <person name="Kruse O."/>
        </authorList>
    </citation>
    <scope>NUCLEOTIDE SEQUENCE [LARGE SCALE GENOMIC DNA]</scope>
    <source>
        <strain evidence="13 14">SAG 48.87</strain>
    </source>
</reference>
<proteinExistence type="inferred from homology"/>
<dbReference type="GO" id="GO:0016020">
    <property type="term" value="C:membrane"/>
    <property type="evidence" value="ECO:0007669"/>
    <property type="project" value="UniProtKB-SubCell"/>
</dbReference>
<feature type="compositionally biased region" description="Low complexity" evidence="11">
    <location>
        <begin position="348"/>
        <end position="361"/>
    </location>
</feature>
<dbReference type="PRINTS" id="PR00119">
    <property type="entry name" value="CATATPASE"/>
</dbReference>
<evidence type="ECO:0000313" key="13">
    <source>
        <dbReference type="EMBL" id="KIY95249.1"/>
    </source>
</evidence>
<evidence type="ECO:0000256" key="5">
    <source>
        <dbReference type="ARBA" id="ARBA00022741"/>
    </source>
</evidence>
<dbReference type="KEGG" id="mng:MNEG_12712"/>
<dbReference type="GO" id="GO:0016787">
    <property type="term" value="F:hydrolase activity"/>
    <property type="evidence" value="ECO:0007669"/>
    <property type="project" value="UniProtKB-KW"/>
</dbReference>
<feature type="region of interest" description="Disordered" evidence="11">
    <location>
        <begin position="222"/>
        <end position="243"/>
    </location>
</feature>
<protein>
    <submittedName>
        <fullName evidence="13">Heavy metal transporting ATPase</fullName>
        <ecNumber evidence="13">3.6.3.5</ecNumber>
    </submittedName>
</protein>
<gene>
    <name evidence="13" type="ORF">MNEG_12712</name>
</gene>
<evidence type="ECO:0000256" key="10">
    <source>
        <dbReference type="ARBA" id="ARBA00023136"/>
    </source>
</evidence>
<organism evidence="13 14">
    <name type="scientific">Monoraphidium neglectum</name>
    <dbReference type="NCBI Taxonomy" id="145388"/>
    <lineage>
        <taxon>Eukaryota</taxon>
        <taxon>Viridiplantae</taxon>
        <taxon>Chlorophyta</taxon>
        <taxon>core chlorophytes</taxon>
        <taxon>Chlorophyceae</taxon>
        <taxon>CS clade</taxon>
        <taxon>Sphaeropleales</taxon>
        <taxon>Selenastraceae</taxon>
        <taxon>Monoraphidium</taxon>
    </lineage>
</organism>
<evidence type="ECO:0000313" key="14">
    <source>
        <dbReference type="Proteomes" id="UP000054498"/>
    </source>
</evidence>
<keyword evidence="10 12" id="KW-0472">Membrane</keyword>
<accession>A0A0D2LUB1</accession>
<feature type="compositionally biased region" description="Gly residues" evidence="11">
    <location>
        <begin position="659"/>
        <end position="675"/>
    </location>
</feature>
<evidence type="ECO:0000256" key="3">
    <source>
        <dbReference type="ARBA" id="ARBA00022692"/>
    </source>
</evidence>
<dbReference type="GO" id="GO:0046872">
    <property type="term" value="F:metal ion binding"/>
    <property type="evidence" value="ECO:0007669"/>
    <property type="project" value="UniProtKB-KW"/>
</dbReference>
<dbReference type="STRING" id="145388.A0A0D2LUB1"/>
<feature type="region of interest" description="Disordered" evidence="11">
    <location>
        <begin position="102"/>
        <end position="128"/>
    </location>
</feature>
<feature type="transmembrane region" description="Helical" evidence="12">
    <location>
        <begin position="529"/>
        <end position="554"/>
    </location>
</feature>
<keyword evidence="9 12" id="KW-1133">Transmembrane helix</keyword>
<evidence type="ECO:0000256" key="6">
    <source>
        <dbReference type="ARBA" id="ARBA00022840"/>
    </source>
</evidence>
<feature type="compositionally biased region" description="Low complexity" evidence="11">
    <location>
        <begin position="586"/>
        <end position="608"/>
    </location>
</feature>
<comment type="subcellular location">
    <subcellularLocation>
        <location evidence="1">Membrane</location>
        <topology evidence="1">Multi-pass membrane protein</topology>
    </subcellularLocation>
</comment>
<feature type="compositionally biased region" description="Low complexity" evidence="11">
    <location>
        <begin position="290"/>
        <end position="307"/>
    </location>
</feature>
<dbReference type="Gene3D" id="3.40.1110.10">
    <property type="entry name" value="Calcium-transporting ATPase, cytoplasmic domain N"/>
    <property type="match status" value="1"/>
</dbReference>
<keyword evidence="4" id="KW-0479">Metal-binding</keyword>
<dbReference type="AlphaFoldDB" id="A0A0D2LUB1"/>
<dbReference type="InterPro" id="IPR023299">
    <property type="entry name" value="ATPase_P-typ_cyto_dom_N"/>
</dbReference>
<keyword evidence="3 12" id="KW-0812">Transmembrane</keyword>
<evidence type="ECO:0000256" key="8">
    <source>
        <dbReference type="ARBA" id="ARBA00022967"/>
    </source>
</evidence>
<feature type="compositionally biased region" description="Low complexity" evidence="11">
    <location>
        <begin position="420"/>
        <end position="430"/>
    </location>
</feature>
<evidence type="ECO:0000256" key="4">
    <source>
        <dbReference type="ARBA" id="ARBA00022723"/>
    </source>
</evidence>
<evidence type="ECO:0000256" key="12">
    <source>
        <dbReference type="SAM" id="Phobius"/>
    </source>
</evidence>
<feature type="region of interest" description="Disordered" evidence="11">
    <location>
        <begin position="268"/>
        <end position="307"/>
    </location>
</feature>
<comment type="similarity">
    <text evidence="2">Belongs to the cation transport ATPase (P-type) (TC 3.A.3) family. Type IB subfamily.</text>
</comment>
<keyword evidence="6" id="KW-0067">ATP-binding</keyword>
<dbReference type="PROSITE" id="PS00154">
    <property type="entry name" value="ATPASE_E1_E2"/>
    <property type="match status" value="1"/>
</dbReference>
<dbReference type="SUPFAM" id="SSF81660">
    <property type="entry name" value="Metal cation-transporting ATPase, ATP-binding domain N"/>
    <property type="match status" value="1"/>
</dbReference>
<keyword evidence="5" id="KW-0547">Nucleotide-binding</keyword>
<dbReference type="PANTHER" id="PTHR43079">
    <property type="entry name" value="PROBABLE CADMIUM/ZINC-TRANSPORTING ATPASE HMA1"/>
    <property type="match status" value="1"/>
</dbReference>
<feature type="transmembrane region" description="Helical" evidence="12">
    <location>
        <begin position="12"/>
        <end position="34"/>
    </location>
</feature>
<feature type="region of interest" description="Disordered" evidence="11">
    <location>
        <begin position="575"/>
        <end position="675"/>
    </location>
</feature>
<dbReference type="EMBL" id="KK103610">
    <property type="protein sequence ID" value="KIY95249.1"/>
    <property type="molecule type" value="Genomic_DNA"/>
</dbReference>
<name>A0A0D2LUB1_9CHLO</name>
<dbReference type="InterPro" id="IPR036412">
    <property type="entry name" value="HAD-like_sf"/>
</dbReference>
<evidence type="ECO:0000256" key="9">
    <source>
        <dbReference type="ARBA" id="ARBA00022989"/>
    </source>
</evidence>
<feature type="region of interest" description="Disordered" evidence="11">
    <location>
        <begin position="420"/>
        <end position="457"/>
    </location>
</feature>
<dbReference type="InterPro" id="IPR018303">
    <property type="entry name" value="ATPase_P-typ_P_site"/>
</dbReference>
<evidence type="ECO:0000256" key="11">
    <source>
        <dbReference type="SAM" id="MobiDB-lite"/>
    </source>
</evidence>
<dbReference type="OrthoDB" id="432719at2759"/>
<dbReference type="GO" id="GO:0005524">
    <property type="term" value="F:ATP binding"/>
    <property type="evidence" value="ECO:0007669"/>
    <property type="project" value="UniProtKB-KW"/>
</dbReference>